<proteinExistence type="predicted"/>
<accession>A0A4R2JKG7</accession>
<reference evidence="1 2" key="1">
    <citation type="submission" date="2019-03" db="EMBL/GenBank/DDBJ databases">
        <title>Genomic Encyclopedia of Type Strains, Phase IV (KMG-IV): sequencing the most valuable type-strain genomes for metagenomic binning, comparative biology and taxonomic classification.</title>
        <authorList>
            <person name="Goeker M."/>
        </authorList>
    </citation>
    <scope>NUCLEOTIDE SEQUENCE [LARGE SCALE GENOMIC DNA]</scope>
    <source>
        <strain evidence="1 2">DSM 45934</strain>
    </source>
</reference>
<keyword evidence="2" id="KW-1185">Reference proteome</keyword>
<organism evidence="1 2">
    <name type="scientific">Actinocrispum wychmicini</name>
    <dbReference type="NCBI Taxonomy" id="1213861"/>
    <lineage>
        <taxon>Bacteria</taxon>
        <taxon>Bacillati</taxon>
        <taxon>Actinomycetota</taxon>
        <taxon>Actinomycetes</taxon>
        <taxon>Pseudonocardiales</taxon>
        <taxon>Pseudonocardiaceae</taxon>
        <taxon>Actinocrispum</taxon>
    </lineage>
</organism>
<protein>
    <submittedName>
        <fullName evidence="1">Uncharacterized protein</fullName>
    </submittedName>
</protein>
<name>A0A4R2JKG7_9PSEU</name>
<dbReference type="Proteomes" id="UP000295680">
    <property type="component" value="Unassembled WGS sequence"/>
</dbReference>
<dbReference type="AlphaFoldDB" id="A0A4R2JKG7"/>
<evidence type="ECO:0000313" key="2">
    <source>
        <dbReference type="Proteomes" id="UP000295680"/>
    </source>
</evidence>
<sequence>MASSDSTVPSNSIPFCAVESSIVHVVALRSSLEVSFQRLLAGSPIRNWA</sequence>
<gene>
    <name evidence="1" type="ORF">EV192_104148</name>
</gene>
<comment type="caution">
    <text evidence="1">The sequence shown here is derived from an EMBL/GenBank/DDBJ whole genome shotgun (WGS) entry which is preliminary data.</text>
</comment>
<evidence type="ECO:0000313" key="1">
    <source>
        <dbReference type="EMBL" id="TCO59307.1"/>
    </source>
</evidence>
<dbReference type="EMBL" id="SLWS01000004">
    <property type="protein sequence ID" value="TCO59307.1"/>
    <property type="molecule type" value="Genomic_DNA"/>
</dbReference>